<keyword evidence="1" id="KW-0223">Dioxygenase</keyword>
<dbReference type="Proteomes" id="UP001175211">
    <property type="component" value="Unassembled WGS sequence"/>
</dbReference>
<dbReference type="PANTHER" id="PTHR34315:SF1">
    <property type="entry name" value="INTRADIOL RING-CLEAVAGE DIOXYGENASES DOMAIN-CONTAINING PROTEIN-RELATED"/>
    <property type="match status" value="1"/>
</dbReference>
<protein>
    <submittedName>
        <fullName evidence="1">Intradiol ring-cleavage dioxygenase</fullName>
    </submittedName>
</protein>
<dbReference type="SUPFAM" id="SSF49482">
    <property type="entry name" value="Aromatic compound dioxygenase"/>
    <property type="match status" value="1"/>
</dbReference>
<dbReference type="Gene3D" id="2.60.130.10">
    <property type="entry name" value="Aromatic compound dioxygenase"/>
    <property type="match status" value="1"/>
</dbReference>
<evidence type="ECO:0000313" key="2">
    <source>
        <dbReference type="Proteomes" id="UP001175211"/>
    </source>
</evidence>
<keyword evidence="1" id="KW-0560">Oxidoreductase</keyword>
<dbReference type="AlphaFoldDB" id="A0AA39N108"/>
<dbReference type="PANTHER" id="PTHR34315">
    <property type="match status" value="1"/>
</dbReference>
<dbReference type="EMBL" id="JAUEPS010000027">
    <property type="protein sequence ID" value="KAK0454246.1"/>
    <property type="molecule type" value="Genomic_DNA"/>
</dbReference>
<name>A0AA39N108_ARMTA</name>
<comment type="caution">
    <text evidence="1">The sequence shown here is derived from an EMBL/GenBank/DDBJ whole genome shotgun (WGS) entry which is preliminary data.</text>
</comment>
<keyword evidence="2" id="KW-1185">Reference proteome</keyword>
<proteinExistence type="predicted"/>
<organism evidence="1 2">
    <name type="scientific">Armillaria tabescens</name>
    <name type="common">Ringless honey mushroom</name>
    <name type="synonym">Agaricus tabescens</name>
    <dbReference type="NCBI Taxonomy" id="1929756"/>
    <lineage>
        <taxon>Eukaryota</taxon>
        <taxon>Fungi</taxon>
        <taxon>Dikarya</taxon>
        <taxon>Basidiomycota</taxon>
        <taxon>Agaricomycotina</taxon>
        <taxon>Agaricomycetes</taxon>
        <taxon>Agaricomycetidae</taxon>
        <taxon>Agaricales</taxon>
        <taxon>Marasmiineae</taxon>
        <taxon>Physalacriaceae</taxon>
        <taxon>Desarmillaria</taxon>
    </lineage>
</organism>
<dbReference type="GeneID" id="85351290"/>
<feature type="non-terminal residue" evidence="1">
    <location>
        <position position="301"/>
    </location>
</feature>
<sequence length="301" mass="31663">VDEVVSTSHLSNTTSLDPFTSNTSCALTPEIEQGPYYVQGEYIRSDMSEDQPGVPTYVDIELIDVSTCEPLTGVYAGIVAEGNGDATDASNLNTTFLCGIQQINDEGYAQFETIFPGHYAARTTHFHMIVHADGMVYGNGTFKSDGQQHVGQVFFDQDLINAVEATSPYSMNAIAITNYEDDCLFVAGVVPNSGTGVDPILEYVYLGDDLSGGLLLWGTVGVDLSAGYESSPGSYLTEMGVIKNTNQNAAVVFNGAPPISNDTDTGLGGGGNSIITVTDGGSSTDTDSNSMIQLLCTCSSA</sequence>
<dbReference type="GO" id="GO:0005506">
    <property type="term" value="F:iron ion binding"/>
    <property type="evidence" value="ECO:0007669"/>
    <property type="project" value="InterPro"/>
</dbReference>
<dbReference type="RefSeq" id="XP_060328634.1">
    <property type="nucleotide sequence ID" value="XM_060467742.1"/>
</dbReference>
<dbReference type="InterPro" id="IPR015889">
    <property type="entry name" value="Intradiol_dOase_core"/>
</dbReference>
<evidence type="ECO:0000313" key="1">
    <source>
        <dbReference type="EMBL" id="KAK0454246.1"/>
    </source>
</evidence>
<gene>
    <name evidence="1" type="ORF">EV420DRAFT_1273145</name>
</gene>
<reference evidence="1" key="1">
    <citation type="submission" date="2023-06" db="EMBL/GenBank/DDBJ databases">
        <authorList>
            <consortium name="Lawrence Berkeley National Laboratory"/>
            <person name="Ahrendt S."/>
            <person name="Sahu N."/>
            <person name="Indic B."/>
            <person name="Wong-Bajracharya J."/>
            <person name="Merenyi Z."/>
            <person name="Ke H.-M."/>
            <person name="Monk M."/>
            <person name="Kocsube S."/>
            <person name="Drula E."/>
            <person name="Lipzen A."/>
            <person name="Balint B."/>
            <person name="Henrissat B."/>
            <person name="Andreopoulos B."/>
            <person name="Martin F.M."/>
            <person name="Harder C.B."/>
            <person name="Rigling D."/>
            <person name="Ford K.L."/>
            <person name="Foster G.D."/>
            <person name="Pangilinan J."/>
            <person name="Papanicolaou A."/>
            <person name="Barry K."/>
            <person name="LaButti K."/>
            <person name="Viragh M."/>
            <person name="Koriabine M."/>
            <person name="Yan M."/>
            <person name="Riley R."/>
            <person name="Champramary S."/>
            <person name="Plett K.L."/>
            <person name="Tsai I.J."/>
            <person name="Slot J."/>
            <person name="Sipos G."/>
            <person name="Plett J."/>
            <person name="Nagy L.G."/>
            <person name="Grigoriev I.V."/>
        </authorList>
    </citation>
    <scope>NUCLEOTIDE SEQUENCE</scope>
    <source>
        <strain evidence="1">CCBAS 213</strain>
    </source>
</reference>
<accession>A0AA39N108</accession>
<dbReference type="GO" id="GO:0016702">
    <property type="term" value="F:oxidoreductase activity, acting on single donors with incorporation of molecular oxygen, incorporation of two atoms of oxygen"/>
    <property type="evidence" value="ECO:0007669"/>
    <property type="project" value="InterPro"/>
</dbReference>